<evidence type="ECO:0000313" key="4">
    <source>
        <dbReference type="EMBL" id="EGF25498.1"/>
    </source>
</evidence>
<dbReference type="Proteomes" id="UP000006222">
    <property type="component" value="Unassembled WGS sequence"/>
</dbReference>
<evidence type="ECO:0000313" key="5">
    <source>
        <dbReference type="Proteomes" id="UP000006222"/>
    </source>
</evidence>
<dbReference type="RefSeq" id="WP_007328468.1">
    <property type="nucleotide sequence ID" value="NZ_AFAR01000225.1"/>
</dbReference>
<proteinExistence type="predicted"/>
<reference evidence="4 5" key="1">
    <citation type="journal article" date="2013" name="Mar. Genomics">
        <title>Expression of sulfatases in Rhodopirellula baltica and the diversity of sulfatases in the genus Rhodopirellula.</title>
        <authorList>
            <person name="Wegner C.E."/>
            <person name="Richter-Heitmann T."/>
            <person name="Klindworth A."/>
            <person name="Klockow C."/>
            <person name="Richter M."/>
            <person name="Achstetter T."/>
            <person name="Glockner F.O."/>
            <person name="Harder J."/>
        </authorList>
    </citation>
    <scope>NUCLEOTIDE SEQUENCE [LARGE SCALE GENOMIC DNA]</scope>
    <source>
        <strain evidence="4 5">WH47</strain>
    </source>
</reference>
<dbReference type="CDD" id="cd03414">
    <property type="entry name" value="CbiX_SirB_C"/>
    <property type="match status" value="1"/>
</dbReference>
<evidence type="ECO:0000256" key="3">
    <source>
        <dbReference type="SAM" id="MobiDB-lite"/>
    </source>
</evidence>
<dbReference type="InterPro" id="IPR002762">
    <property type="entry name" value="CbiX-like"/>
</dbReference>
<dbReference type="Gene3D" id="3.40.50.1400">
    <property type="match status" value="2"/>
</dbReference>
<dbReference type="PATRIC" id="fig|991778.3.peg.4829"/>
<dbReference type="GO" id="GO:0046872">
    <property type="term" value="F:metal ion binding"/>
    <property type="evidence" value="ECO:0007669"/>
    <property type="project" value="UniProtKB-KW"/>
</dbReference>
<dbReference type="AlphaFoldDB" id="F2AXV8"/>
<dbReference type="EMBL" id="AFAR01000225">
    <property type="protein sequence ID" value="EGF25498.1"/>
    <property type="molecule type" value="Genomic_DNA"/>
</dbReference>
<feature type="region of interest" description="Disordered" evidence="3">
    <location>
        <begin position="1"/>
        <end position="40"/>
    </location>
</feature>
<feature type="compositionally biased region" description="Polar residues" evidence="3">
    <location>
        <begin position="17"/>
        <end position="28"/>
    </location>
</feature>
<name>F2AXV8_RHOBT</name>
<dbReference type="InterPro" id="IPR050963">
    <property type="entry name" value="Sirohydro_Cobaltochel/CbiX"/>
</dbReference>
<evidence type="ECO:0000256" key="2">
    <source>
        <dbReference type="ARBA" id="ARBA00023239"/>
    </source>
</evidence>
<evidence type="ECO:0000256" key="1">
    <source>
        <dbReference type="ARBA" id="ARBA00022723"/>
    </source>
</evidence>
<protein>
    <submittedName>
        <fullName evidence="4">Sirohydrochlorin cobaltochelatase</fullName>
    </submittedName>
</protein>
<dbReference type="PANTHER" id="PTHR33542">
    <property type="entry name" value="SIROHYDROCHLORIN FERROCHELATASE, CHLOROPLASTIC"/>
    <property type="match status" value="1"/>
</dbReference>
<gene>
    <name evidence="4" type="ORF">RBWH47_03431</name>
</gene>
<accession>F2AXV8</accession>
<organism evidence="4 5">
    <name type="scientific">Rhodopirellula baltica WH47</name>
    <dbReference type="NCBI Taxonomy" id="991778"/>
    <lineage>
        <taxon>Bacteria</taxon>
        <taxon>Pseudomonadati</taxon>
        <taxon>Planctomycetota</taxon>
        <taxon>Planctomycetia</taxon>
        <taxon>Pirellulales</taxon>
        <taxon>Pirellulaceae</taxon>
        <taxon>Rhodopirellula</taxon>
    </lineage>
</organism>
<dbReference type="GO" id="GO:0016829">
    <property type="term" value="F:lyase activity"/>
    <property type="evidence" value="ECO:0007669"/>
    <property type="project" value="UniProtKB-KW"/>
</dbReference>
<keyword evidence="1" id="KW-0479">Metal-binding</keyword>
<comment type="caution">
    <text evidence="4">The sequence shown here is derived from an EMBL/GenBank/DDBJ whole genome shotgun (WGS) entry which is preliminary data.</text>
</comment>
<sequence>MERCIPTKEATPISRPISETSDLDQQPASGGHPSHGILLIGHGTRDQRGIDEFFELGDRLANHLAGQSIVQPCLLEFQSPTIDEGWRRLLDAGAERITVSPLLLFAAGHAKSDIPDAVEAVARRTQTLDRIAGYSRPISRQPHMIDLVRERLIESIESVSDGEAGNASIATAVVMVGRGSLDPCASSDMRLLTEVTVRGRLKQSHRSSIADLHAIDADGLRTTFYAMAQPRLPDTLDQIAASGRFGRVIVQPHLLFSGRLYDAIERQTKEVATKFSEIEFVISRYLGPDAKVAAAIAERIDSLQSENVGE</sequence>
<keyword evidence="2" id="KW-0456">Lyase</keyword>
<dbReference type="SUPFAM" id="SSF53800">
    <property type="entry name" value="Chelatase"/>
    <property type="match status" value="1"/>
</dbReference>
<dbReference type="CDD" id="cd03416">
    <property type="entry name" value="CbiX_SirB_N"/>
    <property type="match status" value="1"/>
</dbReference>
<dbReference type="PANTHER" id="PTHR33542:SF3">
    <property type="entry name" value="SIROHYDROCHLORIN FERROCHELATASE, CHLOROPLASTIC"/>
    <property type="match status" value="1"/>
</dbReference>
<dbReference type="Pfam" id="PF01903">
    <property type="entry name" value="CbiX"/>
    <property type="match status" value="2"/>
</dbReference>